<dbReference type="Proteomes" id="UP000233551">
    <property type="component" value="Unassembled WGS sequence"/>
</dbReference>
<feature type="compositionally biased region" description="Basic and acidic residues" evidence="1">
    <location>
        <begin position="180"/>
        <end position="192"/>
    </location>
</feature>
<proteinExistence type="predicted"/>
<organism evidence="2 3">
    <name type="scientific">Punica granatum</name>
    <name type="common">Pomegranate</name>
    <dbReference type="NCBI Taxonomy" id="22663"/>
    <lineage>
        <taxon>Eukaryota</taxon>
        <taxon>Viridiplantae</taxon>
        <taxon>Streptophyta</taxon>
        <taxon>Embryophyta</taxon>
        <taxon>Tracheophyta</taxon>
        <taxon>Spermatophyta</taxon>
        <taxon>Magnoliopsida</taxon>
        <taxon>eudicotyledons</taxon>
        <taxon>Gunneridae</taxon>
        <taxon>Pentapetalae</taxon>
        <taxon>rosids</taxon>
        <taxon>malvids</taxon>
        <taxon>Myrtales</taxon>
        <taxon>Lythraceae</taxon>
        <taxon>Punica</taxon>
    </lineage>
</organism>
<evidence type="ECO:0000313" key="3">
    <source>
        <dbReference type="Proteomes" id="UP000233551"/>
    </source>
</evidence>
<accession>A0A2I0IUY5</accession>
<name>A0A2I0IUY5_PUNGR</name>
<feature type="region of interest" description="Disordered" evidence="1">
    <location>
        <begin position="180"/>
        <end position="214"/>
    </location>
</feature>
<gene>
    <name evidence="2" type="ORF">CRG98_031773</name>
</gene>
<comment type="caution">
    <text evidence="2">The sequence shown here is derived from an EMBL/GenBank/DDBJ whole genome shotgun (WGS) entry which is preliminary data.</text>
</comment>
<dbReference type="EMBL" id="PGOL01002454">
    <property type="protein sequence ID" value="PKI47812.1"/>
    <property type="molecule type" value="Genomic_DNA"/>
</dbReference>
<evidence type="ECO:0000256" key="1">
    <source>
        <dbReference type="SAM" id="MobiDB-lite"/>
    </source>
</evidence>
<dbReference type="AlphaFoldDB" id="A0A2I0IUY5"/>
<keyword evidence="3" id="KW-1185">Reference proteome</keyword>
<protein>
    <submittedName>
        <fullName evidence="2">Uncharacterized protein</fullName>
    </submittedName>
</protein>
<sequence>MTVHEFFNPEERYEVGMKQNCVPSTDCITNKTVPFQVFLKNPLNKNVEDKQKKVLASTAMGNRAKETKNSRLISSQKALNPSKQMARSHRSISKEENILAATYHFEILALVADRPSACPDYLRPSWPLYMCALEFRLVGARMRPPKCNAVWECPPSRGRATDAREKESPLPVYDLKVEGRSVRTARPKEEPPGRAVGPDRSVGPNGPNFWAWAGPAKETELGRGPLTKGGRDRGAAAATAFGRRFSPLDAAMKVGMDAGDSSGRRRHSAVVDRDLTGAQSVGIGGKSHGFPAKISADLAEIAILGNPGPAGSRAAGERCPALPESFFFF</sequence>
<reference evidence="2 3" key="1">
    <citation type="submission" date="2017-11" db="EMBL/GenBank/DDBJ databases">
        <title>De-novo sequencing of pomegranate (Punica granatum L.) genome.</title>
        <authorList>
            <person name="Akparov Z."/>
            <person name="Amiraslanov A."/>
            <person name="Hajiyeva S."/>
            <person name="Abbasov M."/>
            <person name="Kaur K."/>
            <person name="Hamwieh A."/>
            <person name="Solovyev V."/>
            <person name="Salamov A."/>
            <person name="Braich B."/>
            <person name="Kosarev P."/>
            <person name="Mahmoud A."/>
            <person name="Hajiyev E."/>
            <person name="Babayeva S."/>
            <person name="Izzatullayeva V."/>
            <person name="Mammadov A."/>
            <person name="Mammadov A."/>
            <person name="Sharifova S."/>
            <person name="Ojaghi J."/>
            <person name="Eynullazada K."/>
            <person name="Bayramov B."/>
            <person name="Abdulazimova A."/>
            <person name="Shahmuradov I."/>
        </authorList>
    </citation>
    <scope>NUCLEOTIDE SEQUENCE [LARGE SCALE GENOMIC DNA]</scope>
    <source>
        <strain evidence="3">cv. AG2017</strain>
        <tissue evidence="2">Leaf</tissue>
    </source>
</reference>
<evidence type="ECO:0000313" key="2">
    <source>
        <dbReference type="EMBL" id="PKI47812.1"/>
    </source>
</evidence>